<dbReference type="Pfam" id="PF13715">
    <property type="entry name" value="CarbopepD_reg_2"/>
    <property type="match status" value="1"/>
</dbReference>
<comment type="caution">
    <text evidence="3">The sequence shown here is derived from an EMBL/GenBank/DDBJ whole genome shotgun (WGS) entry which is preliminary data.</text>
</comment>
<keyword evidence="1" id="KW-0472">Membrane</keyword>
<protein>
    <submittedName>
        <fullName evidence="3">TonB-dependent receptor</fullName>
    </submittedName>
</protein>
<evidence type="ECO:0000313" key="3">
    <source>
        <dbReference type="EMBL" id="MET6996090.1"/>
    </source>
</evidence>
<keyword evidence="3" id="KW-0675">Receptor</keyword>
<feature type="domain" description="TonB-dependent receptor plug" evidence="2">
    <location>
        <begin position="262"/>
        <end position="367"/>
    </location>
</feature>
<dbReference type="InterPro" id="IPR037066">
    <property type="entry name" value="Plug_dom_sf"/>
</dbReference>
<evidence type="ECO:0000259" key="2">
    <source>
        <dbReference type="Pfam" id="PF07715"/>
    </source>
</evidence>
<gene>
    <name evidence="3" type="ORF">ABR189_01860</name>
</gene>
<dbReference type="InterPro" id="IPR039426">
    <property type="entry name" value="TonB-dep_rcpt-like"/>
</dbReference>
<keyword evidence="1" id="KW-1134">Transmembrane beta strand</keyword>
<dbReference type="SUPFAM" id="SSF56935">
    <property type="entry name" value="Porins"/>
    <property type="match status" value="1"/>
</dbReference>
<keyword evidence="4" id="KW-1185">Reference proteome</keyword>
<dbReference type="Gene3D" id="2.170.130.10">
    <property type="entry name" value="TonB-dependent receptor, plug domain"/>
    <property type="match status" value="1"/>
</dbReference>
<comment type="subcellular location">
    <subcellularLocation>
        <location evidence="1">Cell outer membrane</location>
        <topology evidence="1">Multi-pass membrane protein</topology>
    </subcellularLocation>
</comment>
<dbReference type="NCBIfam" id="TIGR04057">
    <property type="entry name" value="SusC_RagA_signa"/>
    <property type="match status" value="1"/>
</dbReference>
<organism evidence="3 4">
    <name type="scientific">Chitinophaga defluvii</name>
    <dbReference type="NCBI Taxonomy" id="3163343"/>
    <lineage>
        <taxon>Bacteria</taxon>
        <taxon>Pseudomonadati</taxon>
        <taxon>Bacteroidota</taxon>
        <taxon>Chitinophagia</taxon>
        <taxon>Chitinophagales</taxon>
        <taxon>Chitinophagaceae</taxon>
        <taxon>Chitinophaga</taxon>
    </lineage>
</organism>
<keyword evidence="1" id="KW-0813">Transport</keyword>
<proteinExistence type="inferred from homology"/>
<sequence>MKNVFCNQGFRAPALKMSYAGYWFSTKSMGVRLGTLFITKKEQWSQRSGNIGKTILKAMKLTTFFLTVFLFNVSAKGVSQTITFSGKGVGLKKVFTAIEEQTGMVVFYNNDLLEHAMPVTLTARNMKLVDFLEQVLLNEPLGYEITNKMIVITEKSKTTLPRGIPVVYQGPVTGTIFAADNNTPLPGASIKIKGTAIGTNTDNNGKYSIKATPGQVLVISYIGYLDKEIIVKEEGQVINIILEQKKEALGEVVVVAYGTQRKETVTGAISAISTKEIKQSPAANLAVNLAGRLPGLTTVQNSGEPGQDVTNLYLRGQRTLNGQAPLIMVDGVPRDLTYIDPNEVESVTILKDASSTAVFGVRGANGVILVTTRRGTSEKPQISFSSETGIQQFNRLPDPVHSWELAEMTNQAWVNDGQPAYSRFSEQAIEHYRKQDRPDIYPDNDWLGMLSRKNTMQQRFNLNVSGRSKAMRYFVNVGHLSQNGLWKTEQKDYNASSSLKRYNFRSNIDIDLNKTLTAFLNVAGYMEQANAPNPDRSSAQLLYYTYIYPATMPGPLTPDGQVLTTQSESNPPWAFINRSGYTQEKRTNVTASYGMDQKLDFITQGLSAKIMASFDVRTIYNIDARQSFQQWIMDVVPDENGVEQPVYSRRDQQENTPLNMSDRARFFSYFNVQGFLNYNRSFGDHAVTGLLLYQQDNQTQAGDRLPYRVMGIANRITYGFRNKYFAEFNGGYNGSEQFARQNRFGFFPSFSASWVISKEKFLQSNQVIHFLKIRGSYGKVGNDRLGGARFLYLDNINLGGGGYNQSLYNGQRINEALVGNPALRWEVSRKTNVGLEFGLFNQLDFVVDVFKEKTDNMLINRQQIPKILGLSGTPPVNMGIVDNHGYEIEAKYRKRFNQNLSLLVNANYNYAANKLIFNDEPMRSEAFAYRYRQQGYPIGQQFGYLIDGFWNNAEEIAASGLTYQVGAGQPRPGDLKYIDVNNDKVIDEKDMAPILYSPVPQHTFGGAISVNYRNFDISLLFQGVSNVSKTYTGNGIFEIAGGTNVFYDIHRNAWTPERAANGQKITYPALGSSMNSNHVANQFFIWDASYLRLKNFEIGYSLSTKAIARMKLQQLRVYANALNPITWDRMPTKAYDPEISWVLAYPIQRVFNFGINVIF</sequence>
<keyword evidence="1" id="KW-0812">Transmembrane</keyword>
<name>A0ABV2SZ79_9BACT</name>
<dbReference type="SUPFAM" id="SSF49464">
    <property type="entry name" value="Carboxypeptidase regulatory domain-like"/>
    <property type="match status" value="1"/>
</dbReference>
<dbReference type="InterPro" id="IPR023997">
    <property type="entry name" value="TonB-dep_OMP_SusC/RagA_CS"/>
</dbReference>
<dbReference type="Gene3D" id="2.60.40.1120">
    <property type="entry name" value="Carboxypeptidase-like, regulatory domain"/>
    <property type="match status" value="1"/>
</dbReference>
<accession>A0ABV2SZ79</accession>
<dbReference type="PROSITE" id="PS52016">
    <property type="entry name" value="TONB_DEPENDENT_REC_3"/>
    <property type="match status" value="1"/>
</dbReference>
<evidence type="ECO:0000256" key="1">
    <source>
        <dbReference type="PROSITE-ProRule" id="PRU01360"/>
    </source>
</evidence>
<dbReference type="Pfam" id="PF07715">
    <property type="entry name" value="Plug"/>
    <property type="match status" value="1"/>
</dbReference>
<dbReference type="InterPro" id="IPR008969">
    <property type="entry name" value="CarboxyPept-like_regulatory"/>
</dbReference>
<keyword evidence="1" id="KW-0998">Cell outer membrane</keyword>
<reference evidence="3 4" key="1">
    <citation type="submission" date="2024-06" db="EMBL/GenBank/DDBJ databases">
        <title>Chitinophaga defluvii sp. nov., isolated from municipal sewage.</title>
        <authorList>
            <person name="Zhang L."/>
        </authorList>
    </citation>
    <scope>NUCLEOTIDE SEQUENCE [LARGE SCALE GENOMIC DNA]</scope>
    <source>
        <strain evidence="3 4">H8</strain>
    </source>
</reference>
<dbReference type="EMBL" id="JBEXAC010000001">
    <property type="protein sequence ID" value="MET6996090.1"/>
    <property type="molecule type" value="Genomic_DNA"/>
</dbReference>
<dbReference type="InterPro" id="IPR012910">
    <property type="entry name" value="Plug_dom"/>
</dbReference>
<dbReference type="Proteomes" id="UP001549749">
    <property type="component" value="Unassembled WGS sequence"/>
</dbReference>
<dbReference type="RefSeq" id="WP_354658738.1">
    <property type="nucleotide sequence ID" value="NZ_JBEXAC010000001.1"/>
</dbReference>
<dbReference type="InterPro" id="IPR023996">
    <property type="entry name" value="TonB-dep_OMP_SusC/RagA"/>
</dbReference>
<evidence type="ECO:0000313" key="4">
    <source>
        <dbReference type="Proteomes" id="UP001549749"/>
    </source>
</evidence>
<dbReference type="NCBIfam" id="TIGR04056">
    <property type="entry name" value="OMP_RagA_SusC"/>
    <property type="match status" value="1"/>
</dbReference>
<comment type="similarity">
    <text evidence="1">Belongs to the TonB-dependent receptor family.</text>
</comment>